<feature type="transmembrane region" description="Helical" evidence="1">
    <location>
        <begin position="136"/>
        <end position="155"/>
    </location>
</feature>
<accession>A0A7C9GZF3</accession>
<feature type="transmembrane region" description="Helical" evidence="1">
    <location>
        <begin position="12"/>
        <end position="35"/>
    </location>
</feature>
<feature type="transmembrane region" description="Helical" evidence="1">
    <location>
        <begin position="86"/>
        <end position="108"/>
    </location>
</feature>
<protein>
    <submittedName>
        <fullName evidence="2">DUF2269 family protein</fullName>
    </submittedName>
</protein>
<organism evidence="2 3">
    <name type="scientific">Sandarakinorhabdus fusca</name>
    <dbReference type="NCBI Taxonomy" id="1439888"/>
    <lineage>
        <taxon>Bacteria</taxon>
        <taxon>Pseudomonadati</taxon>
        <taxon>Pseudomonadota</taxon>
        <taxon>Alphaproteobacteria</taxon>
        <taxon>Sphingomonadales</taxon>
        <taxon>Sphingosinicellaceae</taxon>
        <taxon>Sandarakinorhabdus</taxon>
    </lineage>
</organism>
<dbReference type="Pfam" id="PF10027">
    <property type="entry name" value="DUF2269"/>
    <property type="match status" value="1"/>
</dbReference>
<dbReference type="Proteomes" id="UP000481327">
    <property type="component" value="Unassembled WGS sequence"/>
</dbReference>
<dbReference type="RefSeq" id="WP_152579031.1">
    <property type="nucleotide sequence ID" value="NZ_JAATJI010000001.1"/>
</dbReference>
<keyword evidence="1" id="KW-1133">Transmembrane helix</keyword>
<feature type="transmembrane region" description="Helical" evidence="1">
    <location>
        <begin position="56"/>
        <end position="74"/>
    </location>
</feature>
<evidence type="ECO:0000256" key="1">
    <source>
        <dbReference type="SAM" id="Phobius"/>
    </source>
</evidence>
<keyword evidence="1" id="KW-0812">Transmembrane</keyword>
<proteinExistence type="predicted"/>
<reference evidence="2 3" key="1">
    <citation type="submission" date="2019-09" db="EMBL/GenBank/DDBJ databases">
        <title>Polymorphobacter sp. isolated from a lake in China.</title>
        <authorList>
            <person name="Liu Z."/>
        </authorList>
    </citation>
    <scope>NUCLEOTIDE SEQUENCE [LARGE SCALE GENOMIC DNA]</scope>
    <source>
        <strain evidence="2 3">D40P</strain>
    </source>
</reference>
<sequence>MLAPALYDLLKFVHITGVVMLMGNITVTAIWKFFADRDGRAEVLGFAQKLVTYTDWSMTVWGVVLTMVGGYGMAAMAGWDLIGARWLLASQGLFVIAGLIWLLVIVPIQRRQARMARMFAQGGVVPDAYRRESRRWLAWGLVSTVPLVAATWLMVAKPF</sequence>
<dbReference type="OrthoDB" id="9786302at2"/>
<keyword evidence="3" id="KW-1185">Reference proteome</keyword>
<keyword evidence="1" id="KW-0472">Membrane</keyword>
<dbReference type="InterPro" id="IPR018729">
    <property type="entry name" value="DUF2269_transmembrane"/>
</dbReference>
<gene>
    <name evidence="2" type="ORF">F3168_14965</name>
</gene>
<dbReference type="AlphaFoldDB" id="A0A7C9GZF3"/>
<evidence type="ECO:0000313" key="2">
    <source>
        <dbReference type="EMBL" id="MQT18554.1"/>
    </source>
</evidence>
<dbReference type="EMBL" id="WIOL01000008">
    <property type="protein sequence ID" value="MQT18554.1"/>
    <property type="molecule type" value="Genomic_DNA"/>
</dbReference>
<comment type="caution">
    <text evidence="2">The sequence shown here is derived from an EMBL/GenBank/DDBJ whole genome shotgun (WGS) entry which is preliminary data.</text>
</comment>
<evidence type="ECO:0000313" key="3">
    <source>
        <dbReference type="Proteomes" id="UP000481327"/>
    </source>
</evidence>
<name>A0A7C9GZF3_9SPHN</name>